<dbReference type="InterPro" id="IPR029054">
    <property type="entry name" value="dUTPase-like"/>
</dbReference>
<name>A0A2J8A016_9CHLO</name>
<dbReference type="PANTHER" id="PTHR11241:SF0">
    <property type="entry name" value="DEOXYURIDINE 5'-TRIPHOSPHATE NUCLEOTIDOHYDROLASE"/>
    <property type="match status" value="1"/>
</dbReference>
<organism evidence="6 7">
    <name type="scientific">Tetrabaena socialis</name>
    <dbReference type="NCBI Taxonomy" id="47790"/>
    <lineage>
        <taxon>Eukaryota</taxon>
        <taxon>Viridiplantae</taxon>
        <taxon>Chlorophyta</taxon>
        <taxon>core chlorophytes</taxon>
        <taxon>Chlorophyceae</taxon>
        <taxon>CS clade</taxon>
        <taxon>Chlamydomonadales</taxon>
        <taxon>Tetrabaenaceae</taxon>
        <taxon>Tetrabaena</taxon>
    </lineage>
</organism>
<keyword evidence="6" id="KW-0378">Hydrolase</keyword>
<accession>A0A2J8A016</accession>
<dbReference type="EMBL" id="PGGS01000276">
    <property type="protein sequence ID" value="PNH05846.1"/>
    <property type="molecule type" value="Genomic_DNA"/>
</dbReference>
<evidence type="ECO:0000256" key="3">
    <source>
        <dbReference type="ARBA" id="ARBA00012379"/>
    </source>
</evidence>
<dbReference type="GO" id="GO:0004170">
    <property type="term" value="F:dUTP diphosphatase activity"/>
    <property type="evidence" value="ECO:0007669"/>
    <property type="project" value="UniProtKB-EC"/>
</dbReference>
<evidence type="ECO:0000256" key="2">
    <source>
        <dbReference type="ARBA" id="ARBA00006581"/>
    </source>
</evidence>
<reference evidence="6 7" key="1">
    <citation type="journal article" date="2017" name="Mol. Biol. Evol.">
        <title>The 4-celled Tetrabaena socialis nuclear genome reveals the essential components for genetic control of cell number at the origin of multicellularity in the volvocine lineage.</title>
        <authorList>
            <person name="Featherston J."/>
            <person name="Arakaki Y."/>
            <person name="Hanschen E.R."/>
            <person name="Ferris P.J."/>
            <person name="Michod R.E."/>
            <person name="Olson B.J.S.C."/>
            <person name="Nozaki H."/>
            <person name="Durand P.M."/>
        </authorList>
    </citation>
    <scope>NUCLEOTIDE SEQUENCE [LARGE SCALE GENOMIC DNA]</scope>
    <source>
        <strain evidence="6 7">NIES-571</strain>
    </source>
</reference>
<dbReference type="OrthoDB" id="10261072at2759"/>
<gene>
    <name evidence="6" type="ORF">TSOC_007855</name>
</gene>
<dbReference type="Gene3D" id="2.70.40.10">
    <property type="match status" value="1"/>
</dbReference>
<comment type="pathway">
    <text evidence="1">Pyrimidine metabolism; dUMP biosynthesis; dUMP from dCTP (dUTP route): step 2/2.</text>
</comment>
<dbReference type="EC" id="3.6.1.23" evidence="3"/>
<comment type="similarity">
    <text evidence="2">Belongs to the dUTPase family.</text>
</comment>
<protein>
    <recommendedName>
        <fullName evidence="3">dUTP diphosphatase</fullName>
        <ecNumber evidence="3">3.6.1.23</ecNumber>
    </recommendedName>
</protein>
<dbReference type="InterPro" id="IPR008181">
    <property type="entry name" value="dUTPase"/>
</dbReference>
<evidence type="ECO:0000256" key="1">
    <source>
        <dbReference type="ARBA" id="ARBA00005142"/>
    </source>
</evidence>
<dbReference type="GO" id="GO:0046081">
    <property type="term" value="P:dUTP catabolic process"/>
    <property type="evidence" value="ECO:0007669"/>
    <property type="project" value="InterPro"/>
</dbReference>
<feature type="domain" description="dUTPase-like" evidence="5">
    <location>
        <begin position="136"/>
        <end position="263"/>
    </location>
</feature>
<dbReference type="InterPro" id="IPR036157">
    <property type="entry name" value="dUTPase-like_sf"/>
</dbReference>
<dbReference type="PANTHER" id="PTHR11241">
    <property type="entry name" value="DEOXYURIDINE 5'-TRIPHOSPHATE NUCLEOTIDOHYDROLASE"/>
    <property type="match status" value="1"/>
</dbReference>
<evidence type="ECO:0000313" key="6">
    <source>
        <dbReference type="EMBL" id="PNH05846.1"/>
    </source>
</evidence>
<dbReference type="AlphaFoldDB" id="A0A2J8A016"/>
<comment type="caution">
    <text evidence="6">The sequence shown here is derived from an EMBL/GenBank/DDBJ whole genome shotgun (WGS) entry which is preliminary data.</text>
</comment>
<evidence type="ECO:0000256" key="4">
    <source>
        <dbReference type="ARBA" id="ARBA00023080"/>
    </source>
</evidence>
<keyword evidence="7" id="KW-1185">Reference proteome</keyword>
<sequence>MSSPLQSPIQDERAAWSFIRELFESNKGEIHPGPRPHCVLQLTSVELLHDIASFCRIPCVIHGSNSANSESTACATWYDTNCIDLLGCMYASNHERQLATTRTYQRYLQLVGTYQGHLASFTLPECSVYRAHPDAVIPFKSKTSDVGYDLTILTEQKRLTSIVAMYDTGIILTVDNGFYAEIVARSSLCKSGYMLANGTGIIDRSYTGTLKVALAKIDPDAPDIVLPFRCCQIIFRQQVHAALVEREAPVERTARGDGGFGSTS</sequence>
<proteinExistence type="inferred from homology"/>
<dbReference type="Pfam" id="PF00692">
    <property type="entry name" value="dUTPase"/>
    <property type="match status" value="1"/>
</dbReference>
<dbReference type="GO" id="GO:0000287">
    <property type="term" value="F:magnesium ion binding"/>
    <property type="evidence" value="ECO:0007669"/>
    <property type="project" value="InterPro"/>
</dbReference>
<dbReference type="SUPFAM" id="SSF51283">
    <property type="entry name" value="dUTPase-like"/>
    <property type="match status" value="1"/>
</dbReference>
<dbReference type="GO" id="GO:0006226">
    <property type="term" value="P:dUMP biosynthetic process"/>
    <property type="evidence" value="ECO:0007669"/>
    <property type="project" value="InterPro"/>
</dbReference>
<evidence type="ECO:0000313" key="7">
    <source>
        <dbReference type="Proteomes" id="UP000236333"/>
    </source>
</evidence>
<evidence type="ECO:0000259" key="5">
    <source>
        <dbReference type="Pfam" id="PF00692"/>
    </source>
</evidence>
<dbReference type="Proteomes" id="UP000236333">
    <property type="component" value="Unassembled WGS sequence"/>
</dbReference>
<keyword evidence="4" id="KW-0546">Nucleotide metabolism</keyword>